<evidence type="ECO:0000313" key="1">
    <source>
        <dbReference type="EMBL" id="CAL1382498.1"/>
    </source>
</evidence>
<accession>A0AAV2E9V3</accession>
<organism evidence="1 2">
    <name type="scientific">Linum trigynum</name>
    <dbReference type="NCBI Taxonomy" id="586398"/>
    <lineage>
        <taxon>Eukaryota</taxon>
        <taxon>Viridiplantae</taxon>
        <taxon>Streptophyta</taxon>
        <taxon>Embryophyta</taxon>
        <taxon>Tracheophyta</taxon>
        <taxon>Spermatophyta</taxon>
        <taxon>Magnoliopsida</taxon>
        <taxon>eudicotyledons</taxon>
        <taxon>Gunneridae</taxon>
        <taxon>Pentapetalae</taxon>
        <taxon>rosids</taxon>
        <taxon>fabids</taxon>
        <taxon>Malpighiales</taxon>
        <taxon>Linaceae</taxon>
        <taxon>Linum</taxon>
    </lineage>
</organism>
<sequence>MSRRSRGIAIAIRLLEELTKGEEPADFASVKEGKSRSRIPHALWKLDPTAIERSMSELIHAGVPCSEVGGFAEAEDSVRCKFYKQTLGLEK</sequence>
<dbReference type="Proteomes" id="UP001497516">
    <property type="component" value="Chromosome 4"/>
</dbReference>
<keyword evidence="2" id="KW-1185">Reference proteome</keyword>
<proteinExistence type="predicted"/>
<gene>
    <name evidence="1" type="ORF">LTRI10_LOCUS23819</name>
</gene>
<reference evidence="1 2" key="1">
    <citation type="submission" date="2024-04" db="EMBL/GenBank/DDBJ databases">
        <authorList>
            <person name="Fracassetti M."/>
        </authorList>
    </citation>
    <scope>NUCLEOTIDE SEQUENCE [LARGE SCALE GENOMIC DNA]</scope>
</reference>
<dbReference type="EMBL" id="OZ034817">
    <property type="protein sequence ID" value="CAL1382498.1"/>
    <property type="molecule type" value="Genomic_DNA"/>
</dbReference>
<evidence type="ECO:0000313" key="2">
    <source>
        <dbReference type="Proteomes" id="UP001497516"/>
    </source>
</evidence>
<name>A0AAV2E9V3_9ROSI</name>
<protein>
    <submittedName>
        <fullName evidence="1">Uncharacterized protein</fullName>
    </submittedName>
</protein>
<dbReference type="AlphaFoldDB" id="A0AAV2E9V3"/>